<dbReference type="CDD" id="cd00761">
    <property type="entry name" value="Glyco_tranf_GTA_type"/>
    <property type="match status" value="1"/>
</dbReference>
<keyword evidence="2" id="KW-1185">Reference proteome</keyword>
<organism evidence="1 2">
    <name type="scientific">Pseudoduganella chitinolytica</name>
    <dbReference type="NCBI Taxonomy" id="34070"/>
    <lineage>
        <taxon>Bacteria</taxon>
        <taxon>Pseudomonadati</taxon>
        <taxon>Pseudomonadota</taxon>
        <taxon>Betaproteobacteria</taxon>
        <taxon>Burkholderiales</taxon>
        <taxon>Oxalobacteraceae</taxon>
        <taxon>Telluria group</taxon>
        <taxon>Pseudoduganella</taxon>
    </lineage>
</organism>
<dbReference type="Pfam" id="PF13489">
    <property type="entry name" value="Methyltransf_23"/>
    <property type="match status" value="1"/>
</dbReference>
<gene>
    <name evidence="1" type="ORF">PX653_23005</name>
</gene>
<dbReference type="InterPro" id="IPR029044">
    <property type="entry name" value="Nucleotide-diphossugar_trans"/>
</dbReference>
<dbReference type="GO" id="GO:0008168">
    <property type="term" value="F:methyltransferase activity"/>
    <property type="evidence" value="ECO:0007669"/>
    <property type="project" value="UniProtKB-KW"/>
</dbReference>
<dbReference type="EMBL" id="CP119083">
    <property type="protein sequence ID" value="WEF32257.1"/>
    <property type="molecule type" value="Genomic_DNA"/>
</dbReference>
<dbReference type="SUPFAM" id="SSF53335">
    <property type="entry name" value="S-adenosyl-L-methionine-dependent methyltransferases"/>
    <property type="match status" value="1"/>
</dbReference>
<evidence type="ECO:0000313" key="2">
    <source>
        <dbReference type="Proteomes" id="UP001216510"/>
    </source>
</evidence>
<name>A0ABY8BBW5_9BURK</name>
<proteinExistence type="predicted"/>
<dbReference type="InterPro" id="IPR029063">
    <property type="entry name" value="SAM-dependent_MTases_sf"/>
</dbReference>
<dbReference type="GO" id="GO:0032259">
    <property type="term" value="P:methylation"/>
    <property type="evidence" value="ECO:0007669"/>
    <property type="project" value="UniProtKB-KW"/>
</dbReference>
<keyword evidence="1" id="KW-0808">Transferase</keyword>
<sequence>MQTPENIPIVAVSYMSPDLIDTLIGSLRRYYRNPVYIIDGSTPQIAAEIGAIVAKYENARFIPFGYNIHHGPGLTWAMRNLPLSGPVMFLDSDVEIIAPGFLESLLQHLEPGMYGVGDITYPILGDVPEAYRGMPYLSPACMLCNIEVMRQYPPPIKHGAPMVSPMLALAKAGKTDLVRQVDWVKNDFSENPQRVFIRHEWQGTVMRTKGYHYDTAMQGQQYNEVLLSQVPPEAEQVIEVGCGSGALTRAYKSINPSCSYTGVETDPAAVALARTPCDFVYQLDIDHADDAFFAANAHNDCWILDQVLARVTDPARLLRRIRAVLPPQGSVVLAIPNQQHWRRQGALARGEWALAEGQRQVFTRQSAFALLQAGGFQLAAGVARMDPEPGDAYFPGLRRLAQAAGGDPELAVQDALPLEYVLRAVPA</sequence>
<dbReference type="PANTHER" id="PTHR43861">
    <property type="entry name" value="TRANS-ACONITATE 2-METHYLTRANSFERASE-RELATED"/>
    <property type="match status" value="1"/>
</dbReference>
<accession>A0ABY8BBW5</accession>
<dbReference type="RefSeq" id="WP_277415013.1">
    <property type="nucleotide sequence ID" value="NZ_CP119083.1"/>
</dbReference>
<dbReference type="Gene3D" id="3.40.50.150">
    <property type="entry name" value="Vaccinia Virus protein VP39"/>
    <property type="match status" value="1"/>
</dbReference>
<dbReference type="CDD" id="cd02440">
    <property type="entry name" value="AdoMet_MTases"/>
    <property type="match status" value="1"/>
</dbReference>
<evidence type="ECO:0000313" key="1">
    <source>
        <dbReference type="EMBL" id="WEF32257.1"/>
    </source>
</evidence>
<reference evidence="1 2" key="1">
    <citation type="submission" date="2023-02" db="EMBL/GenBank/DDBJ databases">
        <title>Gemone sequence of Telluria chitinolytica ACM 3522T.</title>
        <authorList>
            <person name="Frediansyah A."/>
            <person name="Miess H."/>
            <person name="Gross H."/>
        </authorList>
    </citation>
    <scope>NUCLEOTIDE SEQUENCE [LARGE SCALE GENOMIC DNA]</scope>
    <source>
        <strain evidence="1 2">ACM 3522</strain>
    </source>
</reference>
<dbReference type="SUPFAM" id="SSF53448">
    <property type="entry name" value="Nucleotide-diphospho-sugar transferases"/>
    <property type="match status" value="1"/>
</dbReference>
<protein>
    <submittedName>
        <fullName evidence="1">Methyltransferase domain-containing protein</fullName>
    </submittedName>
</protein>
<keyword evidence="1" id="KW-0489">Methyltransferase</keyword>
<dbReference type="Proteomes" id="UP001216510">
    <property type="component" value="Chromosome"/>
</dbReference>